<dbReference type="AlphaFoldDB" id="X0SVY4"/>
<dbReference type="EMBL" id="BARS01002430">
    <property type="protein sequence ID" value="GAF85149.1"/>
    <property type="molecule type" value="Genomic_DNA"/>
</dbReference>
<proteinExistence type="predicted"/>
<gene>
    <name evidence="1" type="ORF">S01H1_04621</name>
</gene>
<name>X0SVY4_9ZZZZ</name>
<organism evidence="1">
    <name type="scientific">marine sediment metagenome</name>
    <dbReference type="NCBI Taxonomy" id="412755"/>
    <lineage>
        <taxon>unclassified sequences</taxon>
        <taxon>metagenomes</taxon>
        <taxon>ecological metagenomes</taxon>
    </lineage>
</organism>
<comment type="caution">
    <text evidence="1">The sequence shown here is derived from an EMBL/GenBank/DDBJ whole genome shotgun (WGS) entry which is preliminary data.</text>
</comment>
<protein>
    <submittedName>
        <fullName evidence="1">Uncharacterized protein</fullName>
    </submittedName>
</protein>
<accession>X0SVY4</accession>
<evidence type="ECO:0000313" key="1">
    <source>
        <dbReference type="EMBL" id="GAF85149.1"/>
    </source>
</evidence>
<reference evidence="1" key="1">
    <citation type="journal article" date="2014" name="Front. Microbiol.">
        <title>High frequency of phylogenetically diverse reductive dehalogenase-homologous genes in deep subseafloor sedimentary metagenomes.</title>
        <authorList>
            <person name="Kawai M."/>
            <person name="Futagami T."/>
            <person name="Toyoda A."/>
            <person name="Takaki Y."/>
            <person name="Nishi S."/>
            <person name="Hori S."/>
            <person name="Arai W."/>
            <person name="Tsubouchi T."/>
            <person name="Morono Y."/>
            <person name="Uchiyama I."/>
            <person name="Ito T."/>
            <person name="Fujiyama A."/>
            <person name="Inagaki F."/>
            <person name="Takami H."/>
        </authorList>
    </citation>
    <scope>NUCLEOTIDE SEQUENCE</scope>
    <source>
        <strain evidence="1">Expedition CK06-06</strain>
    </source>
</reference>
<feature type="non-terminal residue" evidence="1">
    <location>
        <position position="203"/>
    </location>
</feature>
<sequence length="203" mass="21312">MGGTGFGSANYLVGAGRVFFNDGNGFLDLGNIPGMSLTREITTLDHFAFVNGARQKDLSLITASQMGLTFNIDEFNEENLNILMFGSGTAASAQSGDTITDEAATAPVLLDRSIFTAETNISALTIDGTGGTPTYVLDTDYKLVNAVTGEIQILSTGSITTGLTLELNYTSAARTRKKIVPGADFTITGSARVEFETTNGKAI</sequence>